<keyword evidence="3 7" id="KW-0812">Transmembrane</keyword>
<feature type="transmembrane region" description="Helical" evidence="7">
    <location>
        <begin position="472"/>
        <end position="495"/>
    </location>
</feature>
<dbReference type="InterPro" id="IPR001750">
    <property type="entry name" value="ND/Mrp_TM"/>
</dbReference>
<dbReference type="EC" id="1.6.5.11" evidence="10"/>
<evidence type="ECO:0000313" key="10">
    <source>
        <dbReference type="EMBL" id="ABS55645.1"/>
    </source>
</evidence>
<feature type="transmembrane region" description="Helical" evidence="7">
    <location>
        <begin position="113"/>
        <end position="130"/>
    </location>
</feature>
<feature type="transmembrane region" description="Helical" evidence="7">
    <location>
        <begin position="36"/>
        <end position="59"/>
    </location>
</feature>
<dbReference type="STRING" id="456442.Mboo_1127"/>
<dbReference type="InterPro" id="IPR003918">
    <property type="entry name" value="NADH_UbQ_OxRdtase"/>
</dbReference>
<dbReference type="OrthoDB" id="371891at2157"/>
<dbReference type="HOGENOM" id="CLU_007100_8_1_2"/>
<feature type="domain" description="NADH:quinone oxidoreductase/Mrp antiporter transmembrane" evidence="8">
    <location>
        <begin position="135"/>
        <end position="417"/>
    </location>
</feature>
<accession>A7I7D4</accession>
<dbReference type="RefSeq" id="WP_012106672.1">
    <property type="nucleotide sequence ID" value="NC_009712.1"/>
</dbReference>
<evidence type="ECO:0000256" key="6">
    <source>
        <dbReference type="ARBA" id="ARBA00023136"/>
    </source>
</evidence>
<keyword evidence="2" id="KW-1003">Cell membrane</keyword>
<feature type="transmembrane region" description="Helical" evidence="7">
    <location>
        <begin position="424"/>
        <end position="451"/>
    </location>
</feature>
<comment type="subcellular location">
    <subcellularLocation>
        <location evidence="1">Cell membrane</location>
        <topology evidence="1">Multi-pass membrane protein</topology>
    </subcellularLocation>
</comment>
<feature type="transmembrane region" description="Helical" evidence="7">
    <location>
        <begin position="6"/>
        <end position="24"/>
    </location>
</feature>
<dbReference type="PRINTS" id="PR01437">
    <property type="entry name" value="NUOXDRDTASE4"/>
</dbReference>
<dbReference type="GO" id="GO:0016491">
    <property type="term" value="F:oxidoreductase activity"/>
    <property type="evidence" value="ECO:0007669"/>
    <property type="project" value="UniProtKB-KW"/>
</dbReference>
<feature type="transmembrane region" description="Helical" evidence="7">
    <location>
        <begin position="79"/>
        <end position="101"/>
    </location>
</feature>
<dbReference type="Proteomes" id="UP000002408">
    <property type="component" value="Chromosome"/>
</dbReference>
<feature type="transmembrane region" description="Helical" evidence="7">
    <location>
        <begin position="167"/>
        <end position="196"/>
    </location>
</feature>
<dbReference type="eggNOG" id="arCOG01537">
    <property type="taxonomic scope" value="Archaea"/>
</dbReference>
<evidence type="ECO:0000256" key="1">
    <source>
        <dbReference type="ARBA" id="ARBA00004651"/>
    </source>
</evidence>
<evidence type="ECO:0000256" key="7">
    <source>
        <dbReference type="SAM" id="Phobius"/>
    </source>
</evidence>
<evidence type="ECO:0000256" key="3">
    <source>
        <dbReference type="ARBA" id="ARBA00022692"/>
    </source>
</evidence>
<feature type="transmembrane region" description="Helical" evidence="7">
    <location>
        <begin position="630"/>
        <end position="647"/>
    </location>
</feature>
<dbReference type="PANTHER" id="PTHR42682:SF3">
    <property type="entry name" value="FORMATE HYDROGENLYASE SUBUNIT 3-RELATED"/>
    <property type="match status" value="1"/>
</dbReference>
<dbReference type="GeneID" id="5411433"/>
<feature type="transmembrane region" description="Helical" evidence="7">
    <location>
        <begin position="385"/>
        <end position="404"/>
    </location>
</feature>
<evidence type="ECO:0000313" key="11">
    <source>
        <dbReference type="Proteomes" id="UP000002408"/>
    </source>
</evidence>
<feature type="transmembrane region" description="Helical" evidence="7">
    <location>
        <begin position="272"/>
        <end position="294"/>
    </location>
</feature>
<protein>
    <submittedName>
        <fullName evidence="10">NADH dehydrogenase (Quinone)</fullName>
        <ecNumber evidence="10">1.6.5.11</ecNumber>
    </submittedName>
</protein>
<evidence type="ECO:0000256" key="5">
    <source>
        <dbReference type="ARBA" id="ARBA00023002"/>
    </source>
</evidence>
<dbReference type="NCBIfam" id="NF006418">
    <property type="entry name" value="PRK08667.1"/>
    <property type="match status" value="1"/>
</dbReference>
<dbReference type="GO" id="GO:0005886">
    <property type="term" value="C:plasma membrane"/>
    <property type="evidence" value="ECO:0007669"/>
    <property type="project" value="UniProtKB-SubCell"/>
</dbReference>
<dbReference type="Pfam" id="PF00662">
    <property type="entry name" value="Proton_antipo_N"/>
    <property type="match status" value="1"/>
</dbReference>
<feature type="transmembrane region" description="Helical" evidence="7">
    <location>
        <begin position="246"/>
        <end position="266"/>
    </location>
</feature>
<keyword evidence="6 7" id="KW-0472">Membrane</keyword>
<dbReference type="InterPro" id="IPR001516">
    <property type="entry name" value="Proton_antipo_N"/>
</dbReference>
<feature type="domain" description="NADH-Ubiquinone oxidoreductase (complex I) chain 5 N-terminal" evidence="9">
    <location>
        <begin position="71"/>
        <end position="109"/>
    </location>
</feature>
<dbReference type="EMBL" id="CP000780">
    <property type="protein sequence ID" value="ABS55645.1"/>
    <property type="molecule type" value="Genomic_DNA"/>
</dbReference>
<gene>
    <name evidence="10" type="ordered locus">Mboo_1127</name>
</gene>
<keyword evidence="11" id="KW-1185">Reference proteome</keyword>
<proteinExistence type="predicted"/>
<dbReference type="Pfam" id="PF00361">
    <property type="entry name" value="Proton_antipo_M"/>
    <property type="match status" value="1"/>
</dbReference>
<dbReference type="GO" id="GO:0008137">
    <property type="term" value="F:NADH dehydrogenase (ubiquinone) activity"/>
    <property type="evidence" value="ECO:0007669"/>
    <property type="project" value="InterPro"/>
</dbReference>
<dbReference type="PANTHER" id="PTHR42682">
    <property type="entry name" value="HYDROGENASE-4 COMPONENT F"/>
    <property type="match status" value="1"/>
</dbReference>
<dbReference type="GO" id="GO:0042773">
    <property type="term" value="P:ATP synthesis coupled electron transport"/>
    <property type="evidence" value="ECO:0007669"/>
    <property type="project" value="InterPro"/>
</dbReference>
<dbReference type="KEGG" id="mbn:Mboo_1127"/>
<feature type="transmembrane region" description="Helical" evidence="7">
    <location>
        <begin position="136"/>
        <end position="155"/>
    </location>
</feature>
<evidence type="ECO:0000259" key="9">
    <source>
        <dbReference type="Pfam" id="PF00662"/>
    </source>
</evidence>
<evidence type="ECO:0000256" key="4">
    <source>
        <dbReference type="ARBA" id="ARBA00022989"/>
    </source>
</evidence>
<keyword evidence="5 10" id="KW-0560">Oxidoreductase</keyword>
<dbReference type="AlphaFoldDB" id="A7I7D4"/>
<evidence type="ECO:0000259" key="8">
    <source>
        <dbReference type="Pfam" id="PF00361"/>
    </source>
</evidence>
<organism evidence="10 11">
    <name type="scientific">Methanoregula boonei (strain DSM 21154 / JCM 14090 / 6A8)</name>
    <dbReference type="NCBI Taxonomy" id="456442"/>
    <lineage>
        <taxon>Archaea</taxon>
        <taxon>Methanobacteriati</taxon>
        <taxon>Methanobacteriota</taxon>
        <taxon>Stenosarchaea group</taxon>
        <taxon>Methanomicrobia</taxon>
        <taxon>Methanomicrobiales</taxon>
        <taxon>Methanoregulaceae</taxon>
        <taxon>Methanoregula</taxon>
    </lineage>
</organism>
<dbReference type="InterPro" id="IPR052175">
    <property type="entry name" value="ComplexI-like_HydComp"/>
</dbReference>
<feature type="transmembrane region" description="Helical" evidence="7">
    <location>
        <begin position="208"/>
        <end position="226"/>
    </location>
</feature>
<name>A7I7D4_METB6</name>
<keyword evidence="4 7" id="KW-1133">Transmembrane helix</keyword>
<reference evidence="11" key="1">
    <citation type="journal article" date="2015" name="Microbiology">
        <title>Genome of Methanoregula boonei 6A8 reveals adaptations to oligotrophic peatland environments.</title>
        <authorList>
            <person name="Braeuer S."/>
            <person name="Cadillo-Quiroz H."/>
            <person name="Kyrpides N."/>
            <person name="Woyke T."/>
            <person name="Goodwin L."/>
            <person name="Detter C."/>
            <person name="Podell S."/>
            <person name="Yavitt J.B."/>
            <person name="Zinder S.H."/>
        </authorList>
    </citation>
    <scope>NUCLEOTIDE SEQUENCE [LARGE SCALE GENOMIC DNA]</scope>
    <source>
        <strain evidence="11">DSM 21154 / JCM 14090 / 6A8</strain>
    </source>
</reference>
<sequence precursor="true">MQGLLFLIAILIFLAAAAIAFAGAARDSRISRLLSLACVVGASALLLLFALIVLVTGIPESIPAWQPFPGISVTFFIDRLAAFFLVLIGAVSACVAVYCTGYIEEMEGAGRRNILCGCTALFVFAMALVVASATTISFLLFWELMAAVSFLLVMYDYTGSETTRAGIFYFVMTQLSTLFVMLGIILLFFATGSFAIAPAHVTAGSLPLVTAAFLALFVGFSVKAGIIPFHKWLPYAHPASPSPVSALMSGVMLKVAVYGLIRFLVAVFTPDLWWGMVILIAGITSAVLGVIYAIKEDDIKGLLAYSSIENIGIIFVGIGLFVIFSCTGLPMLATISLLAALFHSLNHALFKSLLFLTSGSVVHATHTRDIEQMGGLASRMPVTSALFFVGAAAIAALPPLNGFASELLVYTAFFESVTVADPLIKILLFVCLALFALTSALSAACFVKAFGSIFLARPRSQESREAREAGRAMLAGPALLAIACVVLGVFSYQILAGFGYIFPIPDLLLVSVLLLVMGALTYIVLYVTASHAERTSETWGCGSLSLPASAEYTGHGFSEPIVTIFAPLYRTKKTVTKNYYDRHDCIVAGGTAEIRLVKFFEEYLYLPLARGANRAAGYVARMQNGCLDTYLLYVFLAVVAVIIFLGVTA</sequence>
<evidence type="ECO:0000256" key="2">
    <source>
        <dbReference type="ARBA" id="ARBA00022475"/>
    </source>
</evidence>
<feature type="transmembrane region" description="Helical" evidence="7">
    <location>
        <begin position="507"/>
        <end position="527"/>
    </location>
</feature>